<sequence length="1087" mass="120074">MSLENEDQISTDKPADKLCESKKYSKISYSRDFLLSLRELDICKKLPSAFDQSILSEFEDSSHNILDRQRIPGSLPGQSFRRSEYGSSPPTRGDSSSYSRGIYGRWENRSSGRGDRDSDSQSDWDSDSGRRNGIQTRRSWQTSEHDGLLGSGSFPRPSGHAPGVSAPKVRPNDHYQLNKSNEPYHPPRPYKAVPYSRRDTRDSYNDETFGSSECTSQDRAEEERKRRASFELMRKEQHQAFDDKQKLNPDKHKDEVSFTGLLEDTKDEKTLLNRNNELEESMTPQVSNNDSGKSLFPSQSPASRPLVPPGFRSTLPERISGSKSLIHTHPAEVGKPEIEESLLPATANAVQNRTLGNQEGRESAQEMALSERQHENTSIYASLLNKGEKIANSSLALQVSNKKLGMDDQLYKTSGLSEAPVTLDSGKIVLCDNEKVTSHNIVGDSNQDHSSSILEKLFGTALTVNIGGSSGFIEHHDTKPDDTWSPNTVQSSKFSHWFLEDEKKPADELSSSRPSDLLSLVVGGEKDGFQVPDPKATRHILPDFPFQSSELANRHMTSNVTSTTIGISEQLDNCNEQEAVPTVLTCKDLEQTILSEFSENGSTSQHTMQGLSASGAKIEQPKTDVDNHASQHLLSLLQKGTGLKDMTPSPNLDFEFSNKLHISGVANIGSLLDNQREDSAENIHNTGRTLTLETLFGSAFMKELQSAEAPVSVQRGPVGSARIDVSEPHGLSFPIDGGLFSSTVGDIGSNRTSHESNVLASNYRQPVKSDQIENWLGFNDPQIEVDLSKQTGIPSKLPGFDRTMEIQLPEEESLITVGDPVKPPNMMLVPAGNSTKGESLSSNTPVGIAEKLAALSTIFRDERSMVGQEGQPFVHGPYDLMEPDIPYCNLRAQPPSPQFHPPPMNHGRPSFHPLDSHPAHIKPHMKFMAPESTIHHDGPPNHQLPTNMLRPHLHHPNTGLTGFDLPNQHPMLRQMQMPGNFPPPHLLREFPRGAVLPPQPSHQATGFMQELNPMQGFPLGHRQPNFGGLGMPLPAPDVSSGSNHPDAFQRLIEMELRANSKQVRPFAGVGHSQGMHGHELDMGFRYR</sequence>
<keyword evidence="3" id="KW-1185">Reference proteome</keyword>
<feature type="region of interest" description="Disordered" evidence="1">
    <location>
        <begin position="61"/>
        <end position="227"/>
    </location>
</feature>
<dbReference type="Proteomes" id="UP000325577">
    <property type="component" value="Linkage Group LG9"/>
</dbReference>
<evidence type="ECO:0000256" key="1">
    <source>
        <dbReference type="SAM" id="MobiDB-lite"/>
    </source>
</evidence>
<protein>
    <submittedName>
        <fullName evidence="2">Uncharacterized protein</fullName>
    </submittedName>
</protein>
<feature type="compositionally biased region" description="Polar residues" evidence="1">
    <location>
        <begin position="133"/>
        <end position="142"/>
    </location>
</feature>
<dbReference type="PANTHER" id="PTHR34802">
    <property type="entry name" value="CHORISMATE SYNTHASE"/>
    <property type="match status" value="1"/>
</dbReference>
<feature type="compositionally biased region" description="Polar residues" evidence="1">
    <location>
        <begin position="85"/>
        <end position="99"/>
    </location>
</feature>
<accession>A0A5J4ZDR7</accession>
<feature type="compositionally biased region" description="Basic and acidic residues" evidence="1">
    <location>
        <begin position="61"/>
        <end position="70"/>
    </location>
</feature>
<organism evidence="2 3">
    <name type="scientific">Nyssa sinensis</name>
    <dbReference type="NCBI Taxonomy" id="561372"/>
    <lineage>
        <taxon>Eukaryota</taxon>
        <taxon>Viridiplantae</taxon>
        <taxon>Streptophyta</taxon>
        <taxon>Embryophyta</taxon>
        <taxon>Tracheophyta</taxon>
        <taxon>Spermatophyta</taxon>
        <taxon>Magnoliopsida</taxon>
        <taxon>eudicotyledons</taxon>
        <taxon>Gunneridae</taxon>
        <taxon>Pentapetalae</taxon>
        <taxon>asterids</taxon>
        <taxon>Cornales</taxon>
        <taxon>Nyssaceae</taxon>
        <taxon>Nyssa</taxon>
    </lineage>
</organism>
<dbReference type="OrthoDB" id="1923709at2759"/>
<feature type="region of interest" description="Disordered" evidence="1">
    <location>
        <begin position="275"/>
        <end position="310"/>
    </location>
</feature>
<reference evidence="2 3" key="1">
    <citation type="submission" date="2019-09" db="EMBL/GenBank/DDBJ databases">
        <title>A chromosome-level genome assembly of the Chinese tupelo Nyssa sinensis.</title>
        <authorList>
            <person name="Yang X."/>
            <person name="Kang M."/>
            <person name="Yang Y."/>
            <person name="Xiong H."/>
            <person name="Wang M."/>
            <person name="Zhang Z."/>
            <person name="Wang Z."/>
            <person name="Wu H."/>
            <person name="Ma T."/>
            <person name="Liu J."/>
            <person name="Xi Z."/>
        </authorList>
    </citation>
    <scope>NUCLEOTIDE SEQUENCE [LARGE SCALE GENOMIC DNA]</scope>
    <source>
        <strain evidence="2">J267</strain>
        <tissue evidence="2">Leaf</tissue>
    </source>
</reference>
<feature type="compositionally biased region" description="Polar residues" evidence="1">
    <location>
        <begin position="206"/>
        <end position="215"/>
    </location>
</feature>
<evidence type="ECO:0000313" key="2">
    <source>
        <dbReference type="EMBL" id="KAA8516089.1"/>
    </source>
</evidence>
<proteinExistence type="predicted"/>
<feature type="compositionally biased region" description="Polar residues" evidence="1">
    <location>
        <begin position="282"/>
        <end position="302"/>
    </location>
</feature>
<dbReference type="PANTHER" id="PTHR34802:SF1">
    <property type="entry name" value="CHORISMATE SYNTHASE"/>
    <property type="match status" value="1"/>
</dbReference>
<gene>
    <name evidence="2" type="ORF">F0562_019268</name>
</gene>
<feature type="compositionally biased region" description="Basic and acidic residues" evidence="1">
    <location>
        <begin position="106"/>
        <end position="119"/>
    </location>
</feature>
<name>A0A5J4ZDR7_9ASTE</name>
<evidence type="ECO:0000313" key="3">
    <source>
        <dbReference type="Proteomes" id="UP000325577"/>
    </source>
</evidence>
<feature type="compositionally biased region" description="Basic and acidic residues" evidence="1">
    <location>
        <begin position="216"/>
        <end position="227"/>
    </location>
</feature>
<dbReference type="AlphaFoldDB" id="A0A5J4ZDR7"/>
<dbReference type="EMBL" id="CM018052">
    <property type="protein sequence ID" value="KAA8516089.1"/>
    <property type="molecule type" value="Genomic_DNA"/>
</dbReference>